<dbReference type="AlphaFoldDB" id="A0AAD5P7C8"/>
<gene>
    <name evidence="3" type="ORF">BDA99DRAFT_528955</name>
</gene>
<dbReference type="EMBL" id="JAIXMP010000058">
    <property type="protein sequence ID" value="KAI9244564.1"/>
    <property type="molecule type" value="Genomic_DNA"/>
</dbReference>
<evidence type="ECO:0000259" key="2">
    <source>
        <dbReference type="PROSITE" id="PS00028"/>
    </source>
</evidence>
<feature type="region of interest" description="Disordered" evidence="1">
    <location>
        <begin position="1"/>
        <end position="51"/>
    </location>
</feature>
<dbReference type="InterPro" id="IPR036236">
    <property type="entry name" value="Znf_C2H2_sf"/>
</dbReference>
<reference evidence="3" key="1">
    <citation type="journal article" date="2022" name="IScience">
        <title>Evolution of zygomycete secretomes and the origins of terrestrial fungal ecologies.</title>
        <authorList>
            <person name="Chang Y."/>
            <person name="Wang Y."/>
            <person name="Mondo S."/>
            <person name="Ahrendt S."/>
            <person name="Andreopoulos W."/>
            <person name="Barry K."/>
            <person name="Beard J."/>
            <person name="Benny G.L."/>
            <person name="Blankenship S."/>
            <person name="Bonito G."/>
            <person name="Cuomo C."/>
            <person name="Desiro A."/>
            <person name="Gervers K.A."/>
            <person name="Hundley H."/>
            <person name="Kuo A."/>
            <person name="LaButti K."/>
            <person name="Lang B.F."/>
            <person name="Lipzen A."/>
            <person name="O'Donnell K."/>
            <person name="Pangilinan J."/>
            <person name="Reynolds N."/>
            <person name="Sandor L."/>
            <person name="Smith M.E."/>
            <person name="Tsang A."/>
            <person name="Grigoriev I.V."/>
            <person name="Stajich J.E."/>
            <person name="Spatafora J.W."/>
        </authorList>
    </citation>
    <scope>NUCLEOTIDE SEQUENCE</scope>
    <source>
        <strain evidence="3">RSA 2281</strain>
    </source>
</reference>
<evidence type="ECO:0000313" key="3">
    <source>
        <dbReference type="EMBL" id="KAI9244564.1"/>
    </source>
</evidence>
<reference evidence="3" key="2">
    <citation type="submission" date="2023-02" db="EMBL/GenBank/DDBJ databases">
        <authorList>
            <consortium name="DOE Joint Genome Institute"/>
            <person name="Mondo S.J."/>
            <person name="Chang Y."/>
            <person name="Wang Y."/>
            <person name="Ahrendt S."/>
            <person name="Andreopoulos W."/>
            <person name="Barry K."/>
            <person name="Beard J."/>
            <person name="Benny G.L."/>
            <person name="Blankenship S."/>
            <person name="Bonito G."/>
            <person name="Cuomo C."/>
            <person name="Desiro A."/>
            <person name="Gervers K.A."/>
            <person name="Hundley H."/>
            <person name="Kuo A."/>
            <person name="LaButti K."/>
            <person name="Lang B.F."/>
            <person name="Lipzen A."/>
            <person name="O'Donnell K."/>
            <person name="Pangilinan J."/>
            <person name="Reynolds N."/>
            <person name="Sandor L."/>
            <person name="Smith M.W."/>
            <person name="Tsang A."/>
            <person name="Grigoriev I.V."/>
            <person name="Stajich J.E."/>
            <person name="Spatafora J.W."/>
        </authorList>
    </citation>
    <scope>NUCLEOTIDE SEQUENCE</scope>
    <source>
        <strain evidence="3">RSA 2281</strain>
    </source>
</reference>
<sequence length="109" mass="12341">MNRISFGKTNNNSNKRKGSAGSNSSSGSSNNKNTTTNEEDEDNNSVSCERTQCPYCDTSVSRRRDLKRHILIHIKGHGDYRCEFCGNPYTRLDSTLRHLRSCAKKPKKK</sequence>
<dbReference type="Proteomes" id="UP001209540">
    <property type="component" value="Unassembled WGS sequence"/>
</dbReference>
<proteinExistence type="predicted"/>
<dbReference type="InterPro" id="IPR013087">
    <property type="entry name" value="Znf_C2H2_type"/>
</dbReference>
<keyword evidence="4" id="KW-1185">Reference proteome</keyword>
<protein>
    <recommendedName>
        <fullName evidence="2">C2H2-type domain-containing protein</fullName>
    </recommendedName>
</protein>
<dbReference type="Gene3D" id="3.30.160.60">
    <property type="entry name" value="Classic Zinc Finger"/>
    <property type="match status" value="1"/>
</dbReference>
<dbReference type="SUPFAM" id="SSF57667">
    <property type="entry name" value="beta-beta-alpha zinc fingers"/>
    <property type="match status" value="1"/>
</dbReference>
<evidence type="ECO:0000256" key="1">
    <source>
        <dbReference type="SAM" id="MobiDB-lite"/>
    </source>
</evidence>
<feature type="domain" description="C2H2-type" evidence="2">
    <location>
        <begin position="53"/>
        <end position="73"/>
    </location>
</feature>
<dbReference type="PROSITE" id="PS00028">
    <property type="entry name" value="ZINC_FINGER_C2H2_1"/>
    <property type="match status" value="1"/>
</dbReference>
<dbReference type="SMART" id="SM00355">
    <property type="entry name" value="ZnF_C2H2"/>
    <property type="match status" value="2"/>
</dbReference>
<name>A0AAD5P7C8_9FUNG</name>
<organism evidence="3 4">
    <name type="scientific">Phascolomyces articulosus</name>
    <dbReference type="NCBI Taxonomy" id="60185"/>
    <lineage>
        <taxon>Eukaryota</taxon>
        <taxon>Fungi</taxon>
        <taxon>Fungi incertae sedis</taxon>
        <taxon>Mucoromycota</taxon>
        <taxon>Mucoromycotina</taxon>
        <taxon>Mucoromycetes</taxon>
        <taxon>Mucorales</taxon>
        <taxon>Lichtheimiaceae</taxon>
        <taxon>Phascolomyces</taxon>
    </lineage>
</organism>
<dbReference type="Pfam" id="PF00096">
    <property type="entry name" value="zf-C2H2"/>
    <property type="match status" value="1"/>
</dbReference>
<evidence type="ECO:0000313" key="4">
    <source>
        <dbReference type="Proteomes" id="UP001209540"/>
    </source>
</evidence>
<accession>A0AAD5P7C8</accession>
<feature type="compositionally biased region" description="Low complexity" evidence="1">
    <location>
        <begin position="19"/>
        <end position="36"/>
    </location>
</feature>
<comment type="caution">
    <text evidence="3">The sequence shown here is derived from an EMBL/GenBank/DDBJ whole genome shotgun (WGS) entry which is preliminary data.</text>
</comment>